<dbReference type="PATRIC" id="fig|1292034.3.peg.1879"/>
<dbReference type="OrthoDB" id="9798693at2"/>
<evidence type="ECO:0000256" key="1">
    <source>
        <dbReference type="SAM" id="MobiDB-lite"/>
    </source>
</evidence>
<feature type="domain" description="Phytase-like" evidence="3">
    <location>
        <begin position="83"/>
        <end position="325"/>
    </location>
</feature>
<dbReference type="Pfam" id="PF13449">
    <property type="entry name" value="Phytase-like"/>
    <property type="match status" value="1"/>
</dbReference>
<keyword evidence="5" id="KW-1185">Reference proteome</keyword>
<keyword evidence="2" id="KW-0732">Signal</keyword>
<dbReference type="AlphaFoldDB" id="R0EJB6"/>
<sequence precursor="true">MIGPRSALVFALIGGLSGFATQCTPKRPPPVVQTPPAPVKAGPEISVTATPAPLDASNPARVTVDGGFTYAGGLVLTSTSTSRLHGLSDLAIGGDGQLTAITDEGDVFEAKLQLDANGRLTGLTDGKLWPLKGLDGQPIQGGKTQTDAEGLAILPNGDRLVSFERNHRIWLYPTQADGSWGTPRPVPKPATVFPDNEGMEALTAYPAAGPDAYLVGGEEGEVWLCRLAGACQSAPPQSGPDFTWGLTGFAAFGGGAVATLHRGYDPIRGWRAIVRFISDPTKPAAQQRITAALHLEGSLIRDNFEGLALTRSPSGGTRLYLVSDDQAVGNNQRTLLLAFDWVAPPSPPPLPPKPAKKKRGHR</sequence>
<dbReference type="EMBL" id="APMP01000009">
    <property type="protein sequence ID" value="ENZ82079.1"/>
    <property type="molecule type" value="Genomic_DNA"/>
</dbReference>
<dbReference type="InterPro" id="IPR014567">
    <property type="entry name" value="UCP031900"/>
</dbReference>
<accession>R0EJB6</accession>
<gene>
    <name evidence="4" type="ORF">OR37_01890</name>
</gene>
<evidence type="ECO:0000259" key="3">
    <source>
        <dbReference type="Pfam" id="PF13449"/>
    </source>
</evidence>
<evidence type="ECO:0000256" key="2">
    <source>
        <dbReference type="SAM" id="SignalP"/>
    </source>
</evidence>
<protein>
    <recommendedName>
        <fullName evidence="3">Phytase-like domain-containing protein</fullName>
    </recommendedName>
</protein>
<dbReference type="SUPFAM" id="SSF69322">
    <property type="entry name" value="Tricorn protease domain 2"/>
    <property type="match status" value="1"/>
</dbReference>
<dbReference type="Proteomes" id="UP000013063">
    <property type="component" value="Unassembled WGS sequence"/>
</dbReference>
<feature type="signal peptide" evidence="2">
    <location>
        <begin position="1"/>
        <end position="22"/>
    </location>
</feature>
<dbReference type="InterPro" id="IPR027372">
    <property type="entry name" value="Phytase-like_dom"/>
</dbReference>
<feature type="region of interest" description="Disordered" evidence="1">
    <location>
        <begin position="343"/>
        <end position="362"/>
    </location>
</feature>
<evidence type="ECO:0000313" key="4">
    <source>
        <dbReference type="EMBL" id="ENZ82079.1"/>
    </source>
</evidence>
<name>R0EJB6_CAUVI</name>
<feature type="compositionally biased region" description="Pro residues" evidence="1">
    <location>
        <begin position="344"/>
        <end position="353"/>
    </location>
</feature>
<proteinExistence type="predicted"/>
<dbReference type="eggNOG" id="COG4246">
    <property type="taxonomic scope" value="Bacteria"/>
</dbReference>
<dbReference type="STRING" id="1292034.OR37_01890"/>
<reference evidence="4 5" key="1">
    <citation type="journal article" date="2013" name="Genome Announc.">
        <title>Draft Genome Sequence for Caulobacter sp. Strain OR37, a Bacterium Tolerant to Heavy Metals.</title>
        <authorList>
            <person name="Utturkar S.M."/>
            <person name="Bollmann A."/>
            <person name="Brzoska R.M."/>
            <person name="Klingeman D.M."/>
            <person name="Epstein S.E."/>
            <person name="Palumbo A.V."/>
            <person name="Brown S.D."/>
        </authorList>
    </citation>
    <scope>NUCLEOTIDE SEQUENCE [LARGE SCALE GENOMIC DNA]</scope>
    <source>
        <strain evidence="4 5">OR37</strain>
    </source>
</reference>
<feature type="chain" id="PRO_5004348834" description="Phytase-like domain-containing protein" evidence="2">
    <location>
        <begin position="23"/>
        <end position="362"/>
    </location>
</feature>
<dbReference type="RefSeq" id="WP_004618623.1">
    <property type="nucleotide sequence ID" value="NZ_APMP01000009.1"/>
</dbReference>
<dbReference type="PIRSF" id="PIRSF031900">
    <property type="entry name" value="UCP031900"/>
    <property type="match status" value="1"/>
</dbReference>
<evidence type="ECO:0000313" key="5">
    <source>
        <dbReference type="Proteomes" id="UP000013063"/>
    </source>
</evidence>
<comment type="caution">
    <text evidence="4">The sequence shown here is derived from an EMBL/GenBank/DDBJ whole genome shotgun (WGS) entry which is preliminary data.</text>
</comment>
<organism evidence="4 5">
    <name type="scientific">Caulobacter vibrioides OR37</name>
    <dbReference type="NCBI Taxonomy" id="1292034"/>
    <lineage>
        <taxon>Bacteria</taxon>
        <taxon>Pseudomonadati</taxon>
        <taxon>Pseudomonadota</taxon>
        <taxon>Alphaproteobacteria</taxon>
        <taxon>Caulobacterales</taxon>
        <taxon>Caulobacteraceae</taxon>
        <taxon>Caulobacter</taxon>
    </lineage>
</organism>